<feature type="transmembrane region" description="Helical" evidence="1">
    <location>
        <begin position="254"/>
        <end position="281"/>
    </location>
</feature>
<feature type="transmembrane region" description="Helical" evidence="1">
    <location>
        <begin position="139"/>
        <end position="159"/>
    </location>
</feature>
<gene>
    <name evidence="2" type="ORF">AVEN_153849_1</name>
</gene>
<feature type="transmembrane region" description="Helical" evidence="1">
    <location>
        <begin position="86"/>
        <end position="104"/>
    </location>
</feature>
<accession>A0A4Y2N1W7</accession>
<reference evidence="2 3" key="1">
    <citation type="journal article" date="2019" name="Sci. Rep.">
        <title>Orb-weaving spider Araneus ventricosus genome elucidates the spidroin gene catalogue.</title>
        <authorList>
            <person name="Kono N."/>
            <person name="Nakamura H."/>
            <person name="Ohtoshi R."/>
            <person name="Moran D.A.P."/>
            <person name="Shinohara A."/>
            <person name="Yoshida Y."/>
            <person name="Fujiwara M."/>
            <person name="Mori M."/>
            <person name="Tomita M."/>
            <person name="Arakawa K."/>
        </authorList>
    </citation>
    <scope>NUCLEOTIDE SEQUENCE [LARGE SCALE GENOMIC DNA]</scope>
</reference>
<dbReference type="AlphaFoldDB" id="A0A4Y2N1W7"/>
<keyword evidence="3" id="KW-1185">Reference proteome</keyword>
<dbReference type="Proteomes" id="UP000499080">
    <property type="component" value="Unassembled WGS sequence"/>
</dbReference>
<dbReference type="EMBL" id="BGPR01008317">
    <property type="protein sequence ID" value="GBN32973.1"/>
    <property type="molecule type" value="Genomic_DNA"/>
</dbReference>
<organism evidence="2 3">
    <name type="scientific">Araneus ventricosus</name>
    <name type="common">Orbweaver spider</name>
    <name type="synonym">Epeira ventricosa</name>
    <dbReference type="NCBI Taxonomy" id="182803"/>
    <lineage>
        <taxon>Eukaryota</taxon>
        <taxon>Metazoa</taxon>
        <taxon>Ecdysozoa</taxon>
        <taxon>Arthropoda</taxon>
        <taxon>Chelicerata</taxon>
        <taxon>Arachnida</taxon>
        <taxon>Araneae</taxon>
        <taxon>Araneomorphae</taxon>
        <taxon>Entelegynae</taxon>
        <taxon>Araneoidea</taxon>
        <taxon>Araneidae</taxon>
        <taxon>Araneus</taxon>
    </lineage>
</organism>
<feature type="transmembrane region" description="Helical" evidence="1">
    <location>
        <begin position="57"/>
        <end position="74"/>
    </location>
</feature>
<name>A0A4Y2N1W7_ARAVE</name>
<keyword evidence="1" id="KW-0812">Transmembrane</keyword>
<evidence type="ECO:0008006" key="4">
    <source>
        <dbReference type="Google" id="ProtNLM"/>
    </source>
</evidence>
<dbReference type="OrthoDB" id="6421446at2759"/>
<keyword evidence="1" id="KW-0472">Membrane</keyword>
<comment type="caution">
    <text evidence="2">The sequence shown here is derived from an EMBL/GenBank/DDBJ whole genome shotgun (WGS) entry which is preliminary data.</text>
</comment>
<evidence type="ECO:0000313" key="2">
    <source>
        <dbReference type="EMBL" id="GBN32973.1"/>
    </source>
</evidence>
<sequence>MRNLITENSVQGTLFARKSNANPASRLLCGALHILLKIYDISIGDDSSVIYKILSKIHILLMHLSAIYLLAVAVPMHLHSSEASEVTFGFAVAGMFPLALHYAVKFKKHLVNHILKRFFRIEGMQGICIKTRDIRWMNFIVIIILLIPVFGAIVTVITLVDDNPLTLYFSFFIDFKNKVIGTSIQFCIIQILFGYTYTYPCIIALMCGAIYYEISEFLYYFQKRLNNESLSLSKNRVLAIMETHTFFFEVAHELLTATSVICFFLLCTQTTIMYCSLAMFVLTHKGDLTPPQIVENCLVITLMPISIFGIVFCASRISRMCQNVQLTLLRLRDGLSRQFIHDKYVIHFLNLMIEKKFPVMSAFGLGELTPNFVLNMFGSLFTYSLLILNLKK</sequence>
<feature type="transmembrane region" description="Helical" evidence="1">
    <location>
        <begin position="293"/>
        <end position="317"/>
    </location>
</feature>
<evidence type="ECO:0000256" key="1">
    <source>
        <dbReference type="SAM" id="Phobius"/>
    </source>
</evidence>
<protein>
    <recommendedName>
        <fullName evidence="4">Gustatory receptor</fullName>
    </recommendedName>
</protein>
<keyword evidence="1" id="KW-1133">Transmembrane helix</keyword>
<feature type="transmembrane region" description="Helical" evidence="1">
    <location>
        <begin position="202"/>
        <end position="221"/>
    </location>
</feature>
<evidence type="ECO:0000313" key="3">
    <source>
        <dbReference type="Proteomes" id="UP000499080"/>
    </source>
</evidence>
<proteinExistence type="predicted"/>